<name>A0ABT4VD12_9PSEU</name>
<keyword evidence="2" id="KW-1185">Reference proteome</keyword>
<accession>A0ABT4VD12</accession>
<feature type="non-terminal residue" evidence="1">
    <location>
        <position position="370"/>
    </location>
</feature>
<gene>
    <name evidence="1" type="ORF">OU415_38230</name>
</gene>
<dbReference type="SUPFAM" id="SSF52151">
    <property type="entry name" value="FabD/lysophospholipase-like"/>
    <property type="match status" value="1"/>
</dbReference>
<evidence type="ECO:0000313" key="1">
    <source>
        <dbReference type="EMBL" id="MDA3631314.1"/>
    </source>
</evidence>
<dbReference type="PANTHER" id="PTHR43074:SF1">
    <property type="entry name" value="BETA-KETOACYL SYNTHASE FAMILY PROTEIN-RELATED"/>
    <property type="match status" value="1"/>
</dbReference>
<proteinExistence type="predicted"/>
<organism evidence="1 2">
    <name type="scientific">Saccharopolyspora oryzae</name>
    <dbReference type="NCBI Taxonomy" id="2997343"/>
    <lineage>
        <taxon>Bacteria</taxon>
        <taxon>Bacillati</taxon>
        <taxon>Actinomycetota</taxon>
        <taxon>Actinomycetes</taxon>
        <taxon>Pseudonocardiales</taxon>
        <taxon>Pseudonocardiaceae</taxon>
        <taxon>Saccharopolyspora</taxon>
    </lineage>
</organism>
<protein>
    <submittedName>
        <fullName evidence="1">Polyketide synthase</fullName>
    </submittedName>
</protein>
<dbReference type="InterPro" id="IPR052568">
    <property type="entry name" value="PKS-FAS_Synthase"/>
</dbReference>
<dbReference type="Gene3D" id="1.10.1240.100">
    <property type="match status" value="1"/>
</dbReference>
<reference evidence="1 2" key="1">
    <citation type="submission" date="2022-11" db="EMBL/GenBank/DDBJ databases">
        <title>Draft genome sequence of Saccharopolyspora sp. WRP15-2 isolated from rhizosphere soils of wild rice in Thailand.</title>
        <authorList>
            <person name="Duangmal K."/>
            <person name="Kammanee S."/>
            <person name="Muangham S."/>
        </authorList>
    </citation>
    <scope>NUCLEOTIDE SEQUENCE [LARGE SCALE GENOMIC DNA]</scope>
    <source>
        <strain evidence="1 2">WRP15-2</strain>
    </source>
</reference>
<dbReference type="PANTHER" id="PTHR43074">
    <property type="entry name" value="OMEGA-3 POLYUNSATURATED FATTY ACID SYNTHASE PFAB-RELATED"/>
    <property type="match status" value="1"/>
</dbReference>
<dbReference type="Gene3D" id="3.40.366.10">
    <property type="entry name" value="Malonyl-Coenzyme A Acyl Carrier Protein, domain 2"/>
    <property type="match status" value="1"/>
</dbReference>
<dbReference type="Proteomes" id="UP001210380">
    <property type="component" value="Unassembled WGS sequence"/>
</dbReference>
<feature type="non-terminal residue" evidence="1">
    <location>
        <position position="1"/>
    </location>
</feature>
<dbReference type="InterPro" id="IPR001227">
    <property type="entry name" value="Ac_transferase_dom_sf"/>
</dbReference>
<comment type="caution">
    <text evidence="1">The sequence shown here is derived from an EMBL/GenBank/DDBJ whole genome shotgun (WGS) entry which is preliminary data.</text>
</comment>
<dbReference type="EMBL" id="JAQGLA010000197">
    <property type="protein sequence ID" value="MDA3631314.1"/>
    <property type="molecule type" value="Genomic_DNA"/>
</dbReference>
<dbReference type="InterPro" id="IPR016035">
    <property type="entry name" value="Acyl_Trfase/lysoPLipase"/>
</dbReference>
<evidence type="ECO:0000313" key="2">
    <source>
        <dbReference type="Proteomes" id="UP001210380"/>
    </source>
</evidence>
<sequence>STAYRAEQDPHSCAVGGLAPLVGDTQRCSALLSLVKVALCHYRADLPPTPFDGADLSELDGAPFCRLEAPQPWLSRHQDRPRYAAISSTDTGSAAHVVVASADTAGATHQVTWDEGIGAVLLPLDGDDGEELAEQARECLAELDSGRDLRALAGERWSDRQPARCTAVLVAMDEAGMRVELEAAQRGLPQTVAEGGEWATPSGSFCTARPIGPGRIAFVYPGAFTAYPGVARDLFRLFPETLALFEENAEEPAHRFRHRALYPRAVGGLDRRALLRHEADLLDDTPSMLIAGSNLAVVHTQVLRDVLGIEPDGAFGYSLGEGSMLAATGVWQNSPANDAAIMSTQLFQQELVGPKRMVRETWGVPDDVPD</sequence>
<dbReference type="Gene3D" id="3.40.47.10">
    <property type="match status" value="1"/>
</dbReference>
<dbReference type="InterPro" id="IPR016039">
    <property type="entry name" value="Thiolase-like"/>
</dbReference>